<keyword evidence="1" id="KW-0472">Membrane</keyword>
<protein>
    <recommendedName>
        <fullName evidence="4">4-amino-4-deoxy-L-arabinose transferase</fullName>
    </recommendedName>
</protein>
<gene>
    <name evidence="2" type="ORF">WH91_16925</name>
</gene>
<evidence type="ECO:0000313" key="3">
    <source>
        <dbReference type="Proteomes" id="UP000033519"/>
    </source>
</evidence>
<feature type="transmembrane region" description="Helical" evidence="1">
    <location>
        <begin position="346"/>
        <end position="366"/>
    </location>
</feature>
<keyword evidence="1" id="KW-0812">Transmembrane</keyword>
<keyword evidence="1" id="KW-1133">Transmembrane helix</keyword>
<feature type="transmembrane region" description="Helical" evidence="1">
    <location>
        <begin position="261"/>
        <end position="285"/>
    </location>
</feature>
<sequence length="597" mass="64361">MPTVTTAPATRGPDLRIVAAVFLVAVVILITRTTFGRAGLPFFADTDDAMRMVMVRDFIHGQNWYDLTAHRLNTPWGAEIHWSRLVDLPIAVLVMAFTPLLGLDAAMVAAGFVWPMLLLAMLLWLSALLANRLVGPEGVLPAVILPVLSPAITAEFTPGRVDHHNVIILLTLAMLWTAVEALRRPRFAILCGFFAATALAIATESLPPIGAAIAVMGLAWVVNPARAATMRAFGLSFALSALVHLAIFRPPSRWMEAACDVISPFYVGIALVVGVAFALASLLPLRAPWQRLAVLAALGLAGLAIMVALYPECLKGPYGGLDPWLQANWIAGIIEARPWFATIGELPAYAVSVGLPALLAVIVVIARLWYVRTDRDEWAAVLIFLLATSLIMLIQVRGARLAIMPAMPAAAWLIVSTRGRYLANPRIPQIAGLVFSWLAFAGVVLSLLVTAVVNVMPGTAQAVSELRANKELCLVPSAFAELAAIPPERIMSPVDLGAHLMLYTPHEVVSAPYHRNQRGVRDTFRFFSDPIAEARAILTERGIGLVVLCPAMPEVLGMNDRAPDSFANLYAAGNLPDWLVDVSLPDSPLQVFSVLPE</sequence>
<organism evidence="2 3">
    <name type="scientific">Devosia psychrophila</name>
    <dbReference type="NCBI Taxonomy" id="728005"/>
    <lineage>
        <taxon>Bacteria</taxon>
        <taxon>Pseudomonadati</taxon>
        <taxon>Pseudomonadota</taxon>
        <taxon>Alphaproteobacteria</taxon>
        <taxon>Hyphomicrobiales</taxon>
        <taxon>Devosiaceae</taxon>
        <taxon>Devosia</taxon>
    </lineage>
</organism>
<feature type="transmembrane region" description="Helical" evidence="1">
    <location>
        <begin position="292"/>
        <end position="310"/>
    </location>
</feature>
<evidence type="ECO:0000256" key="1">
    <source>
        <dbReference type="SAM" id="Phobius"/>
    </source>
</evidence>
<keyword evidence="3" id="KW-1185">Reference proteome</keyword>
<dbReference type="Proteomes" id="UP000033519">
    <property type="component" value="Unassembled WGS sequence"/>
</dbReference>
<accession>A0ABR5DV84</accession>
<feature type="transmembrane region" description="Helical" evidence="1">
    <location>
        <begin position="402"/>
        <end position="421"/>
    </location>
</feature>
<feature type="transmembrane region" description="Helical" evidence="1">
    <location>
        <begin position="378"/>
        <end position="396"/>
    </location>
</feature>
<proteinExistence type="predicted"/>
<evidence type="ECO:0008006" key="4">
    <source>
        <dbReference type="Google" id="ProtNLM"/>
    </source>
</evidence>
<evidence type="ECO:0000313" key="2">
    <source>
        <dbReference type="EMBL" id="KKC31900.1"/>
    </source>
</evidence>
<comment type="caution">
    <text evidence="2">The sequence shown here is derived from an EMBL/GenBank/DDBJ whole genome shotgun (WGS) entry which is preliminary data.</text>
</comment>
<feature type="transmembrane region" description="Helical" evidence="1">
    <location>
        <begin position="112"/>
        <end position="131"/>
    </location>
</feature>
<feature type="transmembrane region" description="Helical" evidence="1">
    <location>
        <begin position="209"/>
        <end position="225"/>
    </location>
</feature>
<name>A0ABR5DV84_9HYPH</name>
<dbReference type="EMBL" id="LAPV01000149">
    <property type="protein sequence ID" value="KKC31900.1"/>
    <property type="molecule type" value="Genomic_DNA"/>
</dbReference>
<feature type="transmembrane region" description="Helical" evidence="1">
    <location>
        <begin position="15"/>
        <end position="35"/>
    </location>
</feature>
<reference evidence="2 3" key="1">
    <citation type="submission" date="2015-03" db="EMBL/GenBank/DDBJ databases">
        <authorList>
            <person name="Lepp D."/>
            <person name="Hassan Y.I."/>
            <person name="Li X.-Z."/>
            <person name="Zhou T."/>
        </authorList>
    </citation>
    <scope>NUCLEOTIDE SEQUENCE [LARGE SCALE GENOMIC DNA]</scope>
    <source>
        <strain evidence="2 3">Cr7-05</strain>
    </source>
</reference>
<feature type="transmembrane region" description="Helical" evidence="1">
    <location>
        <begin position="232"/>
        <end position="249"/>
    </location>
</feature>
<feature type="transmembrane region" description="Helical" evidence="1">
    <location>
        <begin position="433"/>
        <end position="456"/>
    </location>
</feature>
<feature type="transmembrane region" description="Helical" evidence="1">
    <location>
        <begin position="85"/>
        <end position="106"/>
    </location>
</feature>